<name>A0A1H1G5B1_9ACTN</name>
<dbReference type="PANTHER" id="PTHR37418">
    <property type="entry name" value="3-KETO-5-AMINOHEXANOATE CLEAVAGE ENZYME-RELATED"/>
    <property type="match status" value="1"/>
</dbReference>
<dbReference type="RefSeq" id="WP_092525532.1">
    <property type="nucleotide sequence ID" value="NZ_FNKO01000002.1"/>
</dbReference>
<dbReference type="EMBL" id="FNKO01000002">
    <property type="protein sequence ID" value="SDR08350.1"/>
    <property type="molecule type" value="Genomic_DNA"/>
</dbReference>
<proteinExistence type="predicted"/>
<evidence type="ECO:0000313" key="2">
    <source>
        <dbReference type="Proteomes" id="UP000199301"/>
    </source>
</evidence>
<dbReference type="AlphaFoldDB" id="A0A1H1G5B1"/>
<evidence type="ECO:0000313" key="1">
    <source>
        <dbReference type="EMBL" id="SDR08350.1"/>
    </source>
</evidence>
<dbReference type="STRING" id="995062.SAMN04489718_3429"/>
<sequence>MTASSAETGGSPAQAGTIITVAATGAHAKADVPTLPVGSEEVAAAAAACERVGASVVDLEPRHDTAVPDVVSAVRGRTDLLVRVAAYARSETLATLLDSGAQVLTCPVDAPEEFVSDLRAGASERGLAVHYEVRELDDLPKLRQLCAGDSLPVHVVLVFGAGMPGDIGTLSAAVEGLPAGAEFTATGLGAAALPVMLGVLAAGGHLRVGMADTLEYSSGVPVRDNAQLVARASGLAKIAQRMPLSVSHVRGLFGLIE</sequence>
<reference evidence="2" key="1">
    <citation type="submission" date="2016-10" db="EMBL/GenBank/DDBJ databases">
        <authorList>
            <person name="Varghese N."/>
            <person name="Submissions S."/>
        </authorList>
    </citation>
    <scope>NUCLEOTIDE SEQUENCE [LARGE SCALE GENOMIC DNA]</scope>
    <source>
        <strain evidence="2">DSM 45459</strain>
    </source>
</reference>
<dbReference type="InterPro" id="IPR013785">
    <property type="entry name" value="Aldolase_TIM"/>
</dbReference>
<dbReference type="OrthoDB" id="9063716at2"/>
<dbReference type="PANTHER" id="PTHR37418:SF1">
    <property type="entry name" value="3-KETO-5-AMINOHEXANOATE CLEAVAGE PROTEIN"/>
    <property type="match status" value="1"/>
</dbReference>
<dbReference type="InterPro" id="IPR008567">
    <property type="entry name" value="BKACE"/>
</dbReference>
<dbReference type="GO" id="GO:0043720">
    <property type="term" value="F:3-keto-5-aminohexanoate cleavage activity"/>
    <property type="evidence" value="ECO:0007669"/>
    <property type="project" value="InterPro"/>
</dbReference>
<organism evidence="1 2">
    <name type="scientific">Actinopolyspora saharensis</name>
    <dbReference type="NCBI Taxonomy" id="995062"/>
    <lineage>
        <taxon>Bacteria</taxon>
        <taxon>Bacillati</taxon>
        <taxon>Actinomycetota</taxon>
        <taxon>Actinomycetes</taxon>
        <taxon>Actinopolysporales</taxon>
        <taxon>Actinopolysporaceae</taxon>
        <taxon>Actinopolyspora</taxon>
    </lineage>
</organism>
<dbReference type="Pfam" id="PF05853">
    <property type="entry name" value="BKACE"/>
    <property type="match status" value="1"/>
</dbReference>
<protein>
    <submittedName>
        <fullName evidence="1">Uncharacterized conserved protein, DUF849 family</fullName>
    </submittedName>
</protein>
<gene>
    <name evidence="1" type="ORF">SAMN04489718_3429</name>
</gene>
<dbReference type="Proteomes" id="UP000199301">
    <property type="component" value="Unassembled WGS sequence"/>
</dbReference>
<keyword evidence="2" id="KW-1185">Reference proteome</keyword>
<dbReference type="Gene3D" id="3.20.20.70">
    <property type="entry name" value="Aldolase class I"/>
    <property type="match status" value="2"/>
</dbReference>
<accession>A0A1H1G5B1</accession>